<sequence>MTRVINDEDTVKIAKVFIVENFLVGKRNVRLVDEFVMKLVDNEERFEKYPSGRHSYDEKVLYYRGALKNLSNTKKNYELCGFLLALQIWAYEVFPKIGWSRFAKHDNEKILRTLK</sequence>
<evidence type="ECO:0000313" key="2">
    <source>
        <dbReference type="Proteomes" id="UP000237000"/>
    </source>
</evidence>
<dbReference type="PANTHER" id="PTHR48449:SF1">
    <property type="entry name" value="DUF1985 DOMAIN-CONTAINING PROTEIN"/>
    <property type="match status" value="1"/>
</dbReference>
<keyword evidence="2" id="KW-1185">Reference proteome</keyword>
<dbReference type="PANTHER" id="PTHR48449">
    <property type="entry name" value="DUF1985 DOMAIN-CONTAINING PROTEIN"/>
    <property type="match status" value="1"/>
</dbReference>
<dbReference type="InParanoid" id="A0A2P5BVS2"/>
<name>A0A2P5BVS2_TREOI</name>
<evidence type="ECO:0000313" key="1">
    <source>
        <dbReference type="EMBL" id="PON52879.1"/>
    </source>
</evidence>
<reference evidence="2" key="1">
    <citation type="submission" date="2016-06" db="EMBL/GenBank/DDBJ databases">
        <title>Parallel loss of symbiosis genes in relatives of nitrogen-fixing non-legume Parasponia.</title>
        <authorList>
            <person name="Van Velzen R."/>
            <person name="Holmer R."/>
            <person name="Bu F."/>
            <person name="Rutten L."/>
            <person name="Van Zeijl A."/>
            <person name="Liu W."/>
            <person name="Santuari L."/>
            <person name="Cao Q."/>
            <person name="Sharma T."/>
            <person name="Shen D."/>
            <person name="Roswanjaya Y."/>
            <person name="Wardhani T."/>
            <person name="Kalhor M.S."/>
            <person name="Jansen J."/>
            <person name="Van den Hoogen J."/>
            <person name="Gungor B."/>
            <person name="Hartog M."/>
            <person name="Hontelez J."/>
            <person name="Verver J."/>
            <person name="Yang W.-C."/>
            <person name="Schijlen E."/>
            <person name="Repin R."/>
            <person name="Schilthuizen M."/>
            <person name="Schranz E."/>
            <person name="Heidstra R."/>
            <person name="Miyata K."/>
            <person name="Fedorova E."/>
            <person name="Kohlen W."/>
            <person name="Bisseling T."/>
            <person name="Smit S."/>
            <person name="Geurts R."/>
        </authorList>
    </citation>
    <scope>NUCLEOTIDE SEQUENCE [LARGE SCALE GENOMIC DNA]</scope>
    <source>
        <strain evidence="2">cv. RG33-2</strain>
    </source>
</reference>
<comment type="caution">
    <text evidence="1">The sequence shown here is derived from an EMBL/GenBank/DDBJ whole genome shotgun (WGS) entry which is preliminary data.</text>
</comment>
<evidence type="ECO:0008006" key="3">
    <source>
        <dbReference type="Google" id="ProtNLM"/>
    </source>
</evidence>
<proteinExistence type="predicted"/>
<accession>A0A2P5BVS2</accession>
<protein>
    <recommendedName>
        <fullName evidence="3">DUF1985 domain-containing protein</fullName>
    </recommendedName>
</protein>
<dbReference type="AlphaFoldDB" id="A0A2P5BVS2"/>
<gene>
    <name evidence="1" type="ORF">TorRG33x02_307240</name>
</gene>
<organism evidence="1 2">
    <name type="scientific">Trema orientale</name>
    <name type="common">Charcoal tree</name>
    <name type="synonym">Celtis orientalis</name>
    <dbReference type="NCBI Taxonomy" id="63057"/>
    <lineage>
        <taxon>Eukaryota</taxon>
        <taxon>Viridiplantae</taxon>
        <taxon>Streptophyta</taxon>
        <taxon>Embryophyta</taxon>
        <taxon>Tracheophyta</taxon>
        <taxon>Spermatophyta</taxon>
        <taxon>Magnoliopsida</taxon>
        <taxon>eudicotyledons</taxon>
        <taxon>Gunneridae</taxon>
        <taxon>Pentapetalae</taxon>
        <taxon>rosids</taxon>
        <taxon>fabids</taxon>
        <taxon>Rosales</taxon>
        <taxon>Cannabaceae</taxon>
        <taxon>Trema</taxon>
    </lineage>
</organism>
<dbReference type="OrthoDB" id="1750169at2759"/>
<dbReference type="EMBL" id="JXTC01000452">
    <property type="protein sequence ID" value="PON52879.1"/>
    <property type="molecule type" value="Genomic_DNA"/>
</dbReference>
<dbReference type="Proteomes" id="UP000237000">
    <property type="component" value="Unassembled WGS sequence"/>
</dbReference>